<protein>
    <submittedName>
        <fullName evidence="2">Uncharacterized protein</fullName>
    </submittedName>
</protein>
<feature type="region of interest" description="Disordered" evidence="1">
    <location>
        <begin position="14"/>
        <end position="36"/>
    </location>
</feature>
<comment type="caution">
    <text evidence="2">The sequence shown here is derived from an EMBL/GenBank/DDBJ whole genome shotgun (WGS) entry which is preliminary data.</text>
</comment>
<reference evidence="2 3" key="1">
    <citation type="submission" date="2021-03" db="EMBL/GenBank/DDBJ databases">
        <title>Sequencing the genomes of 1000 actinobacteria strains.</title>
        <authorList>
            <person name="Klenk H.-P."/>
        </authorList>
    </citation>
    <scope>NUCLEOTIDE SEQUENCE [LARGE SCALE GENOMIC DNA]</scope>
    <source>
        <strain evidence="2 3">DSM 41480</strain>
    </source>
</reference>
<organism evidence="2 3">
    <name type="scientific">Streptomyces syringium</name>
    <dbReference type="NCBI Taxonomy" id="76729"/>
    <lineage>
        <taxon>Bacteria</taxon>
        <taxon>Bacillati</taxon>
        <taxon>Actinomycetota</taxon>
        <taxon>Actinomycetes</taxon>
        <taxon>Kitasatosporales</taxon>
        <taxon>Streptomycetaceae</taxon>
        <taxon>Streptomyces</taxon>
    </lineage>
</organism>
<evidence type="ECO:0000313" key="3">
    <source>
        <dbReference type="Proteomes" id="UP001519291"/>
    </source>
</evidence>
<name>A0ABS4XX94_9ACTN</name>
<proteinExistence type="predicted"/>
<dbReference type="Proteomes" id="UP001519291">
    <property type="component" value="Unassembled WGS sequence"/>
</dbReference>
<accession>A0ABS4XX94</accession>
<gene>
    <name evidence="2" type="ORF">JO379_000591</name>
</gene>
<keyword evidence="3" id="KW-1185">Reference proteome</keyword>
<sequence>MAHDVAALRAELTDMATADHQSSIRANSDDPAEQSAWRRLTARHGDRLGEIMGEYGWPATEQVGEEAAQAPGAVAV</sequence>
<evidence type="ECO:0000256" key="1">
    <source>
        <dbReference type="SAM" id="MobiDB-lite"/>
    </source>
</evidence>
<dbReference type="EMBL" id="JAGIOH010000001">
    <property type="protein sequence ID" value="MBP2401122.1"/>
    <property type="molecule type" value="Genomic_DNA"/>
</dbReference>
<evidence type="ECO:0000313" key="2">
    <source>
        <dbReference type="EMBL" id="MBP2401122.1"/>
    </source>
</evidence>